<evidence type="ECO:0000256" key="1">
    <source>
        <dbReference type="SAM" id="SignalP"/>
    </source>
</evidence>
<feature type="chain" id="PRO_5020893614" description="Secreted protein" evidence="1">
    <location>
        <begin position="22"/>
        <end position="421"/>
    </location>
</feature>
<dbReference type="EMBL" id="CP012670">
    <property type="protein sequence ID" value="AUX23108.1"/>
    <property type="molecule type" value="Genomic_DNA"/>
</dbReference>
<name>A0A4P2Q2B9_SORCE</name>
<evidence type="ECO:0000313" key="3">
    <source>
        <dbReference type="Proteomes" id="UP000295781"/>
    </source>
</evidence>
<sequence>MFHPWSRATAFFMILIAPCLAACGDDEDGGGATSAAGAGGGGAGAGGGGASGPRFAITTQVLGSDTADSLSYVVVTDSLDTETPLSLGDGIEIVGRALGVGPEGGGAVFVAGDAEPTVTRYDLQANGGLKKGSAVSFLGKGLASIGEYGGQFQFVSETKAYFFDGPTAQVVVWNPKDMTVTGDIPLDDLVLADATLTFSAAPLRRGDDVITFAGWRQGPEVPSQAAIVVVDGATDEATVVTDDRCGYVRDGAVGPDGKIYVATEAYGAAVHRLNPDNAAAACMLRFDPETKEFDPDFHVELSSLFDGSAAGSLIRGPGGEAFLRVLDEEAFEIKEDTHPRVLASAAAWRWASVTLGDEPTATVLGAEPTGGSVVMLELGDRSFAPLYQGQSSTSFLEITEGGPGEATLSTEGLVFSAVKMR</sequence>
<dbReference type="Proteomes" id="UP000295781">
    <property type="component" value="Chromosome"/>
</dbReference>
<proteinExistence type="predicted"/>
<keyword evidence="1" id="KW-0732">Signal</keyword>
<dbReference type="RefSeq" id="WP_165373260.1">
    <property type="nucleotide sequence ID" value="NZ_CP012670.1"/>
</dbReference>
<dbReference type="AlphaFoldDB" id="A0A4P2Q2B9"/>
<protein>
    <recommendedName>
        <fullName evidence="4">Secreted protein</fullName>
    </recommendedName>
</protein>
<gene>
    <name evidence="2" type="ORF">SOCEGT47_036270</name>
</gene>
<evidence type="ECO:0008006" key="4">
    <source>
        <dbReference type="Google" id="ProtNLM"/>
    </source>
</evidence>
<dbReference type="SUPFAM" id="SSF101898">
    <property type="entry name" value="NHL repeat"/>
    <property type="match status" value="1"/>
</dbReference>
<feature type="signal peptide" evidence="1">
    <location>
        <begin position="1"/>
        <end position="21"/>
    </location>
</feature>
<evidence type="ECO:0000313" key="2">
    <source>
        <dbReference type="EMBL" id="AUX23108.1"/>
    </source>
</evidence>
<reference evidence="2 3" key="1">
    <citation type="submission" date="2015-09" db="EMBL/GenBank/DDBJ databases">
        <title>Sorangium comparison.</title>
        <authorList>
            <person name="Zaburannyi N."/>
            <person name="Bunk B."/>
            <person name="Overmann J."/>
            <person name="Mueller R."/>
        </authorList>
    </citation>
    <scope>NUCLEOTIDE SEQUENCE [LARGE SCALE GENOMIC DNA]</scope>
    <source>
        <strain evidence="2 3">So ceGT47</strain>
    </source>
</reference>
<organism evidence="2 3">
    <name type="scientific">Sorangium cellulosum</name>
    <name type="common">Polyangium cellulosum</name>
    <dbReference type="NCBI Taxonomy" id="56"/>
    <lineage>
        <taxon>Bacteria</taxon>
        <taxon>Pseudomonadati</taxon>
        <taxon>Myxococcota</taxon>
        <taxon>Polyangia</taxon>
        <taxon>Polyangiales</taxon>
        <taxon>Polyangiaceae</taxon>
        <taxon>Sorangium</taxon>
    </lineage>
</organism>
<accession>A0A4P2Q2B9</accession>